<gene>
    <name evidence="2" type="ORF">PMEA_00003015</name>
</gene>
<comment type="caution">
    <text evidence="2">The sequence shown here is derived from an EMBL/GenBank/DDBJ whole genome shotgun (WGS) entry which is preliminary data.</text>
</comment>
<evidence type="ECO:0008006" key="4">
    <source>
        <dbReference type="Google" id="ProtNLM"/>
    </source>
</evidence>
<reference evidence="2 3" key="1">
    <citation type="submission" date="2022-05" db="EMBL/GenBank/DDBJ databases">
        <authorList>
            <consortium name="Genoscope - CEA"/>
            <person name="William W."/>
        </authorList>
    </citation>
    <scope>NUCLEOTIDE SEQUENCE [LARGE SCALE GENOMIC DNA]</scope>
</reference>
<accession>A0AAU9WB56</accession>
<protein>
    <recommendedName>
        <fullName evidence="4">Endonuclease/exonuclease/phosphatase domain-containing protein</fullName>
    </recommendedName>
</protein>
<evidence type="ECO:0000256" key="1">
    <source>
        <dbReference type="SAM" id="MobiDB-lite"/>
    </source>
</evidence>
<dbReference type="Proteomes" id="UP001159428">
    <property type="component" value="Unassembled WGS sequence"/>
</dbReference>
<proteinExistence type="predicted"/>
<name>A0AAU9WB56_9CNID</name>
<feature type="region of interest" description="Disordered" evidence="1">
    <location>
        <begin position="1"/>
        <end position="23"/>
    </location>
</feature>
<sequence>MCGDVQANPGPCHNNTGGPYSDNHRTSKNILRCMSLNARSVCNRLNEFHDLVKMSNVDMVAVTETWPRQSILDTAILNSNYITFRQDRPTRSANDNSTTLDLLITSVPEFDADFDGLQEVLKHTPWDVVYDENDMDFSNVKWIDPFFLQLSTIVSPRLR</sequence>
<organism evidence="2 3">
    <name type="scientific">Pocillopora meandrina</name>
    <dbReference type="NCBI Taxonomy" id="46732"/>
    <lineage>
        <taxon>Eukaryota</taxon>
        <taxon>Metazoa</taxon>
        <taxon>Cnidaria</taxon>
        <taxon>Anthozoa</taxon>
        <taxon>Hexacorallia</taxon>
        <taxon>Scleractinia</taxon>
        <taxon>Astrocoeniina</taxon>
        <taxon>Pocilloporidae</taxon>
        <taxon>Pocillopora</taxon>
    </lineage>
</organism>
<dbReference type="EMBL" id="CALNXJ010000011">
    <property type="protein sequence ID" value="CAH3107734.1"/>
    <property type="molecule type" value="Genomic_DNA"/>
</dbReference>
<keyword evidence="3" id="KW-1185">Reference proteome</keyword>
<dbReference type="AlphaFoldDB" id="A0AAU9WB56"/>
<evidence type="ECO:0000313" key="3">
    <source>
        <dbReference type="Proteomes" id="UP001159428"/>
    </source>
</evidence>
<evidence type="ECO:0000313" key="2">
    <source>
        <dbReference type="EMBL" id="CAH3107734.1"/>
    </source>
</evidence>